<dbReference type="GeneTree" id="ENSGT00390000016573"/>
<dbReference type="PROSITE" id="PS50089">
    <property type="entry name" value="ZF_RING_2"/>
    <property type="match status" value="1"/>
</dbReference>
<feature type="region of interest" description="Disordered" evidence="5">
    <location>
        <begin position="1"/>
        <end position="52"/>
    </location>
</feature>
<feature type="domain" description="RING-type" evidence="6">
    <location>
        <begin position="208"/>
        <end position="247"/>
    </location>
</feature>
<dbReference type="Bgee" id="ENSOANG00000039080">
    <property type="expression patterns" value="Expressed in heart and 5 other cell types or tissues"/>
</dbReference>
<dbReference type="InterPro" id="IPR013083">
    <property type="entry name" value="Znf_RING/FYVE/PHD"/>
</dbReference>
<sequence length="260" mass="28284">MEGLTRLLDREAEPASGEDAPGLSQASPGAEDGRPASPYGAQPIYGGGHKEDRQQTFLQVKSNREARLGARVSRCKRIRSSLDEQLECPLPRGSRAGEAEDELSEGSRCGDDEYQALGKSFLGMKAGRLQATPCSSSSRDSDGDLDSEGEDDPPKYPLCPPAPKDPLGREEGAGGKADDQAPLSSLEILQARVQELTHRLLRTGAYKCHICLDSYSMPLASIQCWHIHCELCWLRTLGSKKLCPQCNTITSPADLRRVYL</sequence>
<keyword evidence="3" id="KW-0862">Zinc</keyword>
<dbReference type="InterPro" id="IPR052443">
    <property type="entry name" value="E3_ubiq-ligase_RNF220-like"/>
</dbReference>
<protein>
    <recommendedName>
        <fullName evidence="6">RING-type domain-containing protein</fullName>
    </recommendedName>
</protein>
<dbReference type="Gene3D" id="3.30.40.10">
    <property type="entry name" value="Zinc/RING finger domain, C3HC4 (zinc finger)"/>
    <property type="match status" value="1"/>
</dbReference>
<dbReference type="InterPro" id="IPR001841">
    <property type="entry name" value="Znf_RING"/>
</dbReference>
<evidence type="ECO:0000256" key="4">
    <source>
        <dbReference type="PROSITE-ProRule" id="PRU00175"/>
    </source>
</evidence>
<dbReference type="CDD" id="cd16563">
    <property type="entry name" value="RING-HC_RNF220"/>
    <property type="match status" value="1"/>
</dbReference>
<dbReference type="PANTHER" id="PTHR13459:SF4">
    <property type="entry name" value="RING-TYPE DOMAIN-CONTAINING PROTEIN"/>
    <property type="match status" value="1"/>
</dbReference>
<dbReference type="GO" id="GO:0008270">
    <property type="term" value="F:zinc ion binding"/>
    <property type="evidence" value="ECO:0007669"/>
    <property type="project" value="UniProtKB-KW"/>
</dbReference>
<dbReference type="Ensembl" id="ENSOANT00000060405.1">
    <property type="protein sequence ID" value="ENSOANP00000054757.1"/>
    <property type="gene ID" value="ENSOANG00000039080.1"/>
</dbReference>
<accession>A0A6I8PT91</accession>
<dbReference type="GO" id="GO:0061630">
    <property type="term" value="F:ubiquitin protein ligase activity"/>
    <property type="evidence" value="ECO:0000318"/>
    <property type="project" value="GO_Central"/>
</dbReference>
<organism evidence="7 8">
    <name type="scientific">Ornithorhynchus anatinus</name>
    <name type="common">Duckbill platypus</name>
    <dbReference type="NCBI Taxonomy" id="9258"/>
    <lineage>
        <taxon>Eukaryota</taxon>
        <taxon>Metazoa</taxon>
        <taxon>Chordata</taxon>
        <taxon>Craniata</taxon>
        <taxon>Vertebrata</taxon>
        <taxon>Euteleostomi</taxon>
        <taxon>Mammalia</taxon>
        <taxon>Monotremata</taxon>
        <taxon>Ornithorhynchidae</taxon>
        <taxon>Ornithorhynchus</taxon>
    </lineage>
</organism>
<proteinExistence type="predicted"/>
<dbReference type="InParanoid" id="A0A6I8PT91"/>
<evidence type="ECO:0000256" key="5">
    <source>
        <dbReference type="SAM" id="MobiDB-lite"/>
    </source>
</evidence>
<gene>
    <name evidence="7" type="primary">LOC103165915</name>
</gene>
<dbReference type="AlphaFoldDB" id="A0A6I8PT91"/>
<evidence type="ECO:0000256" key="2">
    <source>
        <dbReference type="ARBA" id="ARBA00022771"/>
    </source>
</evidence>
<feature type="compositionally biased region" description="Basic and acidic residues" evidence="5">
    <location>
        <begin position="166"/>
        <end position="179"/>
    </location>
</feature>
<feature type="compositionally biased region" description="Pro residues" evidence="5">
    <location>
        <begin position="155"/>
        <end position="164"/>
    </location>
</feature>
<keyword evidence="1" id="KW-0479">Metal-binding</keyword>
<reference evidence="7 8" key="1">
    <citation type="journal article" date="2008" name="Nature">
        <title>Genome analysis of the platypus reveals unique signatures of evolution.</title>
        <authorList>
            <person name="Warren W.C."/>
            <person name="Hillier L.W."/>
            <person name="Marshall Graves J.A."/>
            <person name="Birney E."/>
            <person name="Ponting C.P."/>
            <person name="Grutzner F."/>
            <person name="Belov K."/>
            <person name="Miller W."/>
            <person name="Clarke L."/>
            <person name="Chinwalla A.T."/>
            <person name="Yang S.P."/>
            <person name="Heger A."/>
            <person name="Locke D.P."/>
            <person name="Miethke P."/>
            <person name="Waters P.D."/>
            <person name="Veyrunes F."/>
            <person name="Fulton L."/>
            <person name="Fulton B."/>
            <person name="Graves T."/>
            <person name="Wallis J."/>
            <person name="Puente X.S."/>
            <person name="Lopez-Otin C."/>
            <person name="Ordonez G.R."/>
            <person name="Eichler E.E."/>
            <person name="Chen L."/>
            <person name="Cheng Z."/>
            <person name="Deakin J.E."/>
            <person name="Alsop A."/>
            <person name="Thompson K."/>
            <person name="Kirby P."/>
            <person name="Papenfuss A.T."/>
            <person name="Wakefield M.J."/>
            <person name="Olender T."/>
            <person name="Lancet D."/>
            <person name="Huttley G.A."/>
            <person name="Smit A.F."/>
            <person name="Pask A."/>
            <person name="Temple-Smith P."/>
            <person name="Batzer M.A."/>
            <person name="Walker J.A."/>
            <person name="Konkel M.K."/>
            <person name="Harris R.S."/>
            <person name="Whittington C.M."/>
            <person name="Wong E.S."/>
            <person name="Gemmell N.J."/>
            <person name="Buschiazzo E."/>
            <person name="Vargas Jentzsch I.M."/>
            <person name="Merkel A."/>
            <person name="Schmitz J."/>
            <person name="Zemann A."/>
            <person name="Churakov G."/>
            <person name="Kriegs J.O."/>
            <person name="Brosius J."/>
            <person name="Murchison E.P."/>
            <person name="Sachidanandam R."/>
            <person name="Smith C."/>
            <person name="Hannon G.J."/>
            <person name="Tsend-Ayush E."/>
            <person name="McMillan D."/>
            <person name="Attenborough R."/>
            <person name="Rens W."/>
            <person name="Ferguson-Smith M."/>
            <person name="Lefevre C.M."/>
            <person name="Sharp J.A."/>
            <person name="Nicholas K.R."/>
            <person name="Ray D.A."/>
            <person name="Kube M."/>
            <person name="Reinhardt R."/>
            <person name="Pringle T.H."/>
            <person name="Taylor J."/>
            <person name="Jones R.C."/>
            <person name="Nixon B."/>
            <person name="Dacheux J.L."/>
            <person name="Niwa H."/>
            <person name="Sekita Y."/>
            <person name="Huang X."/>
            <person name="Stark A."/>
            <person name="Kheradpour P."/>
            <person name="Kellis M."/>
            <person name="Flicek P."/>
            <person name="Chen Y."/>
            <person name="Webber C."/>
            <person name="Hardison R."/>
            <person name="Nelson J."/>
            <person name="Hallsworth-Pepin K."/>
            <person name="Delehaunty K."/>
            <person name="Markovic C."/>
            <person name="Minx P."/>
            <person name="Feng Y."/>
            <person name="Kremitzki C."/>
            <person name="Mitreva M."/>
            <person name="Glasscock J."/>
            <person name="Wylie T."/>
            <person name="Wohldmann P."/>
            <person name="Thiru P."/>
            <person name="Nhan M.N."/>
            <person name="Pohl C.S."/>
            <person name="Smith S.M."/>
            <person name="Hou S."/>
            <person name="Nefedov M."/>
            <person name="de Jong P.J."/>
            <person name="Renfree M.B."/>
            <person name="Mardis E.R."/>
            <person name="Wilson R.K."/>
        </authorList>
    </citation>
    <scope>NUCLEOTIDE SEQUENCE [LARGE SCALE GENOMIC DNA]</scope>
    <source>
        <strain evidence="7 8">Glennie</strain>
    </source>
</reference>
<keyword evidence="8" id="KW-1185">Reference proteome</keyword>
<evidence type="ECO:0000256" key="1">
    <source>
        <dbReference type="ARBA" id="ARBA00022723"/>
    </source>
</evidence>
<dbReference type="SUPFAM" id="SSF57850">
    <property type="entry name" value="RING/U-box"/>
    <property type="match status" value="1"/>
</dbReference>
<evidence type="ECO:0000313" key="8">
    <source>
        <dbReference type="Proteomes" id="UP000002279"/>
    </source>
</evidence>
<dbReference type="PANTHER" id="PTHR13459">
    <property type="entry name" value="E3 UBIQUITIN-PROTEIN LIGASE RNF220 ISOFORM X1"/>
    <property type="match status" value="1"/>
</dbReference>
<name>A0A6I8PT91_ORNAN</name>
<evidence type="ECO:0000256" key="3">
    <source>
        <dbReference type="ARBA" id="ARBA00022833"/>
    </source>
</evidence>
<keyword evidence="2 4" id="KW-0863">Zinc-finger</keyword>
<dbReference type="Pfam" id="PF13923">
    <property type="entry name" value="zf-C3HC4_2"/>
    <property type="match status" value="1"/>
</dbReference>
<evidence type="ECO:0000259" key="6">
    <source>
        <dbReference type="PROSITE" id="PS50089"/>
    </source>
</evidence>
<dbReference type="Proteomes" id="UP000002279">
    <property type="component" value="Chromosome X1"/>
</dbReference>
<feature type="region of interest" description="Disordered" evidence="5">
    <location>
        <begin position="129"/>
        <end position="180"/>
    </location>
</feature>
<dbReference type="GO" id="GO:0016567">
    <property type="term" value="P:protein ubiquitination"/>
    <property type="evidence" value="ECO:0000318"/>
    <property type="project" value="GO_Central"/>
</dbReference>
<dbReference type="InterPro" id="IPR040178">
    <property type="entry name" value="RNF220_RING"/>
</dbReference>
<feature type="region of interest" description="Disordered" evidence="5">
    <location>
        <begin position="82"/>
        <end position="111"/>
    </location>
</feature>
<evidence type="ECO:0000313" key="7">
    <source>
        <dbReference type="Ensembl" id="ENSOANP00000054757.1"/>
    </source>
</evidence>
<reference evidence="7" key="2">
    <citation type="submission" date="2025-08" db="UniProtKB">
        <authorList>
            <consortium name="Ensembl"/>
        </authorList>
    </citation>
    <scope>IDENTIFICATION</scope>
    <source>
        <strain evidence="7">Glennie</strain>
    </source>
</reference>
<reference evidence="7" key="3">
    <citation type="submission" date="2025-09" db="UniProtKB">
        <authorList>
            <consortium name="Ensembl"/>
        </authorList>
    </citation>
    <scope>IDENTIFICATION</scope>
    <source>
        <strain evidence="7">Glennie</strain>
    </source>
</reference>